<organism evidence="2 3">
    <name type="scientific">Fructobacillus broussonetiae</name>
    <dbReference type="NCBI Taxonomy" id="2713173"/>
    <lineage>
        <taxon>Bacteria</taxon>
        <taxon>Bacillati</taxon>
        <taxon>Bacillota</taxon>
        <taxon>Bacilli</taxon>
        <taxon>Lactobacillales</taxon>
        <taxon>Lactobacillaceae</taxon>
        <taxon>Fructobacillus</taxon>
    </lineage>
</organism>
<name>A0ABS5QZ70_9LACO</name>
<dbReference type="Proteomes" id="UP001519504">
    <property type="component" value="Unassembled WGS sequence"/>
</dbReference>
<evidence type="ECO:0000313" key="3">
    <source>
        <dbReference type="Proteomes" id="UP001519504"/>
    </source>
</evidence>
<dbReference type="InterPro" id="IPR025272">
    <property type="entry name" value="SocA_Panacea"/>
</dbReference>
<feature type="domain" description="Antitoxin SocA-like Panacea" evidence="1">
    <location>
        <begin position="6"/>
        <end position="105"/>
    </location>
</feature>
<dbReference type="EMBL" id="JAAMFK010000002">
    <property type="protein sequence ID" value="MBS9338396.1"/>
    <property type="molecule type" value="Genomic_DNA"/>
</dbReference>
<sequence length="135" mass="15768">MTPKKLQKLMYYAYSWGLVFLNETSEDLNIKLFDGDFEAWVHGPVDSELYSKYKKYGYQQVEQENVDISLNAKISKQIVDEVFRVYGEFTADQLEYQTHQEEPWQQSRKGLTPIAATNNKIEDATIFDFYGSQLA</sequence>
<accession>A0ABS5QZ70</accession>
<proteinExistence type="predicted"/>
<evidence type="ECO:0000259" key="1">
    <source>
        <dbReference type="Pfam" id="PF13274"/>
    </source>
</evidence>
<gene>
    <name evidence="2" type="ORF">G6R29_01935</name>
</gene>
<reference evidence="2 3" key="1">
    <citation type="submission" date="2020-02" db="EMBL/GenBank/DDBJ databases">
        <title>Fructobacillus sp. isolated from paper mulberry of Taiwan.</title>
        <authorList>
            <person name="Lin S.-T."/>
        </authorList>
    </citation>
    <scope>NUCLEOTIDE SEQUENCE [LARGE SCALE GENOMIC DNA]</scope>
    <source>
        <strain evidence="2 3">M2-14</strain>
    </source>
</reference>
<evidence type="ECO:0000313" key="2">
    <source>
        <dbReference type="EMBL" id="MBS9338396.1"/>
    </source>
</evidence>
<comment type="caution">
    <text evidence="2">The sequence shown here is derived from an EMBL/GenBank/DDBJ whole genome shotgun (WGS) entry which is preliminary data.</text>
</comment>
<dbReference type="Pfam" id="PF13274">
    <property type="entry name" value="SocA_Panacea"/>
    <property type="match status" value="1"/>
</dbReference>
<protein>
    <submittedName>
        <fullName evidence="2">DUF4065 domain-containing protein</fullName>
    </submittedName>
</protein>
<keyword evidence="3" id="KW-1185">Reference proteome</keyword>